<dbReference type="EMBL" id="JAGETX010000005">
    <property type="protein sequence ID" value="MBO3271208.1"/>
    <property type="molecule type" value="Genomic_DNA"/>
</dbReference>
<accession>A0ABS3TCY9</accession>
<dbReference type="Proteomes" id="UP000670527">
    <property type="component" value="Unassembled WGS sequence"/>
</dbReference>
<gene>
    <name evidence="1" type="ORF">J4D97_11155</name>
</gene>
<name>A0ABS3TCY9_9BACT</name>
<reference evidence="1 2" key="1">
    <citation type="submission" date="2021-03" db="EMBL/GenBank/DDBJ databases">
        <authorList>
            <person name="Kim M.K."/>
        </authorList>
    </citation>
    <scope>NUCLEOTIDE SEQUENCE [LARGE SCALE GENOMIC DNA]</scope>
    <source>
        <strain evidence="1 2">BT507</strain>
    </source>
</reference>
<dbReference type="RefSeq" id="WP_208307651.1">
    <property type="nucleotide sequence ID" value="NZ_JAGETX010000005.1"/>
</dbReference>
<evidence type="ECO:0000313" key="1">
    <source>
        <dbReference type="EMBL" id="MBO3271208.1"/>
    </source>
</evidence>
<proteinExistence type="predicted"/>
<evidence type="ECO:0000313" key="2">
    <source>
        <dbReference type="Proteomes" id="UP000670527"/>
    </source>
</evidence>
<protein>
    <submittedName>
        <fullName evidence="1">Uncharacterized protein</fullName>
    </submittedName>
</protein>
<organism evidence="1 2">
    <name type="scientific">Hymenobacter defluvii</name>
    <dbReference type="NCBI Taxonomy" id="2054411"/>
    <lineage>
        <taxon>Bacteria</taxon>
        <taxon>Pseudomonadati</taxon>
        <taxon>Bacteroidota</taxon>
        <taxon>Cytophagia</taxon>
        <taxon>Cytophagales</taxon>
        <taxon>Hymenobacteraceae</taxon>
        <taxon>Hymenobacter</taxon>
    </lineage>
</organism>
<keyword evidence="2" id="KW-1185">Reference proteome</keyword>
<comment type="caution">
    <text evidence="1">The sequence shown here is derived from an EMBL/GenBank/DDBJ whole genome shotgun (WGS) entry which is preliminary data.</text>
</comment>
<sequence>MQLEEQLPPLGAAVSAYCIDCSIVDGRPVFSYRLRRGWSQLKIGRLLFDEVGLDRLLKS</sequence>